<gene>
    <name evidence="2" type="ORF">D3878_07995</name>
</gene>
<keyword evidence="1" id="KW-0472">Membrane</keyword>
<protein>
    <submittedName>
        <fullName evidence="2">Cbb3-type cytochrome c oxidase subunit 3</fullName>
    </submittedName>
</protein>
<organism evidence="2 3">
    <name type="scientific">Noviherbaspirillum sedimenti</name>
    <dbReference type="NCBI Taxonomy" id="2320865"/>
    <lineage>
        <taxon>Bacteria</taxon>
        <taxon>Pseudomonadati</taxon>
        <taxon>Pseudomonadota</taxon>
        <taxon>Betaproteobacteria</taxon>
        <taxon>Burkholderiales</taxon>
        <taxon>Oxalobacteraceae</taxon>
        <taxon>Noviherbaspirillum</taxon>
    </lineage>
</organism>
<dbReference type="InterPro" id="IPR008621">
    <property type="entry name" value="Cbb3-typ_cyt_oxidase_comp"/>
</dbReference>
<evidence type="ECO:0000313" key="3">
    <source>
        <dbReference type="Proteomes" id="UP000266327"/>
    </source>
</evidence>
<keyword evidence="1" id="KW-0812">Transmembrane</keyword>
<dbReference type="EMBL" id="QYUQ01000002">
    <property type="protein sequence ID" value="RJG01533.1"/>
    <property type="molecule type" value="Genomic_DNA"/>
</dbReference>
<keyword evidence="3" id="KW-1185">Reference proteome</keyword>
<keyword evidence="1" id="KW-1133">Transmembrane helix</keyword>
<dbReference type="OrthoDB" id="8604580at2"/>
<accession>A0A3A3FZE4</accession>
<dbReference type="Proteomes" id="UP000266327">
    <property type="component" value="Unassembled WGS sequence"/>
</dbReference>
<feature type="transmembrane region" description="Helical" evidence="1">
    <location>
        <begin position="6"/>
        <end position="26"/>
    </location>
</feature>
<comment type="caution">
    <text evidence="2">The sequence shown here is derived from an EMBL/GenBank/DDBJ whole genome shotgun (WGS) entry which is preliminary data.</text>
</comment>
<proteinExistence type="predicted"/>
<reference evidence="3" key="1">
    <citation type="submission" date="2018-09" db="EMBL/GenBank/DDBJ databases">
        <authorList>
            <person name="Zhu H."/>
        </authorList>
    </citation>
    <scope>NUCLEOTIDE SEQUENCE [LARGE SCALE GENOMIC DNA]</scope>
    <source>
        <strain evidence="3">K1S02-23</strain>
    </source>
</reference>
<dbReference type="RefSeq" id="WP_119784981.1">
    <property type="nucleotide sequence ID" value="NZ_QYUQ01000002.1"/>
</dbReference>
<evidence type="ECO:0000313" key="2">
    <source>
        <dbReference type="EMBL" id="RJG01533.1"/>
    </source>
</evidence>
<dbReference type="Pfam" id="PF05545">
    <property type="entry name" value="FixQ"/>
    <property type="match status" value="1"/>
</dbReference>
<dbReference type="AlphaFoldDB" id="A0A3A3FZE4"/>
<name>A0A3A3FZE4_9BURK</name>
<sequence length="52" mass="5976">MSTILNIIFTILSLLVFLGIAFWAYSRHNKERFEAMGRMPLEQDQDNATTGN</sequence>
<evidence type="ECO:0000256" key="1">
    <source>
        <dbReference type="SAM" id="Phobius"/>
    </source>
</evidence>